<dbReference type="Gene3D" id="1.10.10.60">
    <property type="entry name" value="Homeodomain-like"/>
    <property type="match status" value="1"/>
</dbReference>
<dbReference type="PANTHER" id="PTHR47894:SF4">
    <property type="entry name" value="HTH-TYPE TRANSCRIPTIONAL REGULATOR GADX"/>
    <property type="match status" value="1"/>
</dbReference>
<evidence type="ECO:0000313" key="5">
    <source>
        <dbReference type="EMBL" id="MRW84576.1"/>
    </source>
</evidence>
<reference evidence="5 6" key="1">
    <citation type="submission" date="2019-11" db="EMBL/GenBank/DDBJ databases">
        <title>Novel species isolated from a subtropical stream in China.</title>
        <authorList>
            <person name="Lu H."/>
        </authorList>
    </citation>
    <scope>NUCLEOTIDE SEQUENCE [LARGE SCALE GENOMIC DNA]</scope>
    <source>
        <strain evidence="5 6">FT26W</strain>
    </source>
</reference>
<dbReference type="SUPFAM" id="SSF46689">
    <property type="entry name" value="Homeodomain-like"/>
    <property type="match status" value="1"/>
</dbReference>
<evidence type="ECO:0000313" key="6">
    <source>
        <dbReference type="Proteomes" id="UP000439986"/>
    </source>
</evidence>
<protein>
    <submittedName>
        <fullName evidence="5">Helix-turn-helix domain-containing protein</fullName>
    </submittedName>
</protein>
<comment type="caution">
    <text evidence="5">The sequence shown here is derived from an EMBL/GenBank/DDBJ whole genome shotgun (WGS) entry which is preliminary data.</text>
</comment>
<evidence type="ECO:0000256" key="3">
    <source>
        <dbReference type="ARBA" id="ARBA00023163"/>
    </source>
</evidence>
<dbReference type="InterPro" id="IPR018060">
    <property type="entry name" value="HTH_AraC"/>
</dbReference>
<keyword evidence="3" id="KW-0804">Transcription</keyword>
<dbReference type="Pfam" id="PF12833">
    <property type="entry name" value="HTH_18"/>
    <property type="match status" value="1"/>
</dbReference>
<evidence type="ECO:0000256" key="2">
    <source>
        <dbReference type="ARBA" id="ARBA00023125"/>
    </source>
</evidence>
<gene>
    <name evidence="5" type="ORF">GJ698_10815</name>
</gene>
<feature type="domain" description="HTH araC/xylS-type" evidence="4">
    <location>
        <begin position="194"/>
        <end position="274"/>
    </location>
</feature>
<dbReference type="PANTHER" id="PTHR47894">
    <property type="entry name" value="HTH-TYPE TRANSCRIPTIONAL REGULATOR GADX"/>
    <property type="match status" value="1"/>
</dbReference>
<evidence type="ECO:0000259" key="4">
    <source>
        <dbReference type="PROSITE" id="PS01124"/>
    </source>
</evidence>
<name>A0A844D8R2_9BURK</name>
<dbReference type="PROSITE" id="PS01124">
    <property type="entry name" value="HTH_ARAC_FAMILY_2"/>
    <property type="match status" value="1"/>
</dbReference>
<dbReference type="SMART" id="SM00342">
    <property type="entry name" value="HTH_ARAC"/>
    <property type="match status" value="1"/>
</dbReference>
<proteinExistence type="predicted"/>
<dbReference type="Proteomes" id="UP000439986">
    <property type="component" value="Unassembled WGS sequence"/>
</dbReference>
<keyword evidence="6" id="KW-1185">Reference proteome</keyword>
<dbReference type="InterPro" id="IPR009057">
    <property type="entry name" value="Homeodomain-like_sf"/>
</dbReference>
<keyword evidence="1" id="KW-0805">Transcription regulation</keyword>
<dbReference type="GO" id="GO:0005829">
    <property type="term" value="C:cytosol"/>
    <property type="evidence" value="ECO:0007669"/>
    <property type="project" value="TreeGrafter"/>
</dbReference>
<dbReference type="AlphaFoldDB" id="A0A844D8R2"/>
<organism evidence="5 6">
    <name type="scientific">Duganella aquatilis</name>
    <dbReference type="NCBI Taxonomy" id="2666082"/>
    <lineage>
        <taxon>Bacteria</taxon>
        <taxon>Pseudomonadati</taxon>
        <taxon>Pseudomonadota</taxon>
        <taxon>Betaproteobacteria</taxon>
        <taxon>Burkholderiales</taxon>
        <taxon>Oxalobacteraceae</taxon>
        <taxon>Telluria group</taxon>
        <taxon>Duganella</taxon>
    </lineage>
</organism>
<keyword evidence="2" id="KW-0238">DNA-binding</keyword>
<dbReference type="GO" id="GO:0000976">
    <property type="term" value="F:transcription cis-regulatory region binding"/>
    <property type="evidence" value="ECO:0007669"/>
    <property type="project" value="TreeGrafter"/>
</dbReference>
<accession>A0A844D8R2</accession>
<sequence length="299" mass="31695">MNQSLAYHVVVHALEGRAGWTPMSRFASVVAHTIDGHLTYERYNAAGCSRAAQGAKETQIEQAVREFFALDLAPGVRLIGGLSSPAGIVEGFNEYNASAGVAVRTSVSMPAAGGRAPVVVARREMRVEAADPAPCRIGTLALFEALISNAERNARNSQPPTLQTLSGLARELGVEGSAAGEVALVFESEGAMPIAELARKLGCHPRSLARKLQSEGLTAEAIRSAARIVRASDRLVSEDSLTTIAMEEGFADLAHMTRSFKLSAGMQPSLLRRLVRADESARSANTAGFKPNPFSVVKN</sequence>
<dbReference type="EMBL" id="WKJL01000006">
    <property type="protein sequence ID" value="MRW84576.1"/>
    <property type="molecule type" value="Genomic_DNA"/>
</dbReference>
<dbReference type="RefSeq" id="WP_154357635.1">
    <property type="nucleotide sequence ID" value="NZ_WKJL01000006.1"/>
</dbReference>
<dbReference type="GO" id="GO:0003700">
    <property type="term" value="F:DNA-binding transcription factor activity"/>
    <property type="evidence" value="ECO:0007669"/>
    <property type="project" value="InterPro"/>
</dbReference>
<evidence type="ECO:0000256" key="1">
    <source>
        <dbReference type="ARBA" id="ARBA00023015"/>
    </source>
</evidence>